<dbReference type="Proteomes" id="UP000252355">
    <property type="component" value="Unassembled WGS sequence"/>
</dbReference>
<dbReference type="EMBL" id="QOQW01000006">
    <property type="protein sequence ID" value="RCK80532.1"/>
    <property type="molecule type" value="Genomic_DNA"/>
</dbReference>
<organism evidence="2 3">
    <name type="scientific">Candidatus Ozemobacter sibiricus</name>
    <dbReference type="NCBI Taxonomy" id="2268124"/>
    <lineage>
        <taxon>Bacteria</taxon>
        <taxon>Candidatus Ozemobacteria</taxon>
        <taxon>Candidatus Ozemobacterales</taxon>
        <taxon>Candidatus Ozemobacteraceae</taxon>
        <taxon>Candidatus Ozemobacter</taxon>
    </lineage>
</organism>
<comment type="caution">
    <text evidence="2">The sequence shown here is derived from an EMBL/GenBank/DDBJ whole genome shotgun (WGS) entry which is preliminary data.</text>
</comment>
<feature type="region of interest" description="Disordered" evidence="1">
    <location>
        <begin position="265"/>
        <end position="316"/>
    </location>
</feature>
<evidence type="ECO:0008006" key="4">
    <source>
        <dbReference type="Google" id="ProtNLM"/>
    </source>
</evidence>
<accession>A0A367ZT39</accession>
<feature type="compositionally biased region" description="Polar residues" evidence="1">
    <location>
        <begin position="269"/>
        <end position="296"/>
    </location>
</feature>
<proteinExistence type="predicted"/>
<evidence type="ECO:0000313" key="3">
    <source>
        <dbReference type="Proteomes" id="UP000252355"/>
    </source>
</evidence>
<sequence>MGLAGLLAMVFGAAVRARAMEPTGIGRREWDGHLERAVTRAFADGEAFRATGLFDCLGYTATQVAEIAQVTPRPASLTVEWAAADPASGFFQRLLVTTHRVRYYDLTIERAVFSFTDIRLDVDALLTDRLVFRSVGRVGLETFVSSADILKVFDLVTRARGLSGLVMNIDRRTTRLRGRVRQGWLTVNFHLEGIPCLKNGRQIEFRCRRLVLNGLSLPQGVIRGMFSRINPVFDADQTWLNLHLDKIALEPGYVRSWGAILPAARSDPTPVSSNNPLPSTGRQGSRNLAPAPSTSLFPVEEAVSPRSSSLATKADP</sequence>
<name>A0A367ZT39_9BACT</name>
<protein>
    <recommendedName>
        <fullName evidence="4">DUF2993 domain-containing protein</fullName>
    </recommendedName>
</protein>
<evidence type="ECO:0000313" key="2">
    <source>
        <dbReference type="EMBL" id="RCK80532.1"/>
    </source>
</evidence>
<evidence type="ECO:0000256" key="1">
    <source>
        <dbReference type="SAM" id="MobiDB-lite"/>
    </source>
</evidence>
<feature type="compositionally biased region" description="Polar residues" evidence="1">
    <location>
        <begin position="305"/>
        <end position="316"/>
    </location>
</feature>
<gene>
    <name evidence="2" type="ORF">OZSIB_3278</name>
</gene>
<reference evidence="2 3" key="1">
    <citation type="submission" date="2018-05" db="EMBL/GenBank/DDBJ databases">
        <title>A metagenomic window into the 2 km-deep terrestrial subsurface aquifer revealed taxonomically and functionally diverse microbial community comprising novel uncultured bacterial lineages.</title>
        <authorList>
            <person name="Kadnikov V.V."/>
            <person name="Mardanov A.V."/>
            <person name="Beletsky A.V."/>
            <person name="Banks D."/>
            <person name="Pimenov N.V."/>
            <person name="Frank Y.A."/>
            <person name="Karnachuk O.V."/>
            <person name="Ravin N.V."/>
        </authorList>
    </citation>
    <scope>NUCLEOTIDE SEQUENCE [LARGE SCALE GENOMIC DNA]</scope>
    <source>
        <strain evidence="2">BY5</strain>
    </source>
</reference>
<dbReference type="AlphaFoldDB" id="A0A367ZT39"/>